<dbReference type="EMBL" id="FNKE01000002">
    <property type="protein sequence ID" value="SDQ40875.1"/>
    <property type="molecule type" value="Genomic_DNA"/>
</dbReference>
<evidence type="ECO:0000259" key="4">
    <source>
        <dbReference type="PROSITE" id="PS50987"/>
    </source>
</evidence>
<dbReference type="CDD" id="cd00090">
    <property type="entry name" value="HTH_ARSR"/>
    <property type="match status" value="1"/>
</dbReference>
<dbReference type="GO" id="GO:0003700">
    <property type="term" value="F:DNA-binding transcription factor activity"/>
    <property type="evidence" value="ECO:0007669"/>
    <property type="project" value="InterPro"/>
</dbReference>
<dbReference type="InterPro" id="IPR036388">
    <property type="entry name" value="WH-like_DNA-bd_sf"/>
</dbReference>
<protein>
    <submittedName>
        <fullName evidence="5">Predicted transcriptional regulator</fullName>
    </submittedName>
</protein>
<accession>A0A1H1AMC4</accession>
<dbReference type="PANTHER" id="PTHR33154:SF33">
    <property type="entry name" value="TRANSCRIPTIONAL REPRESSOR SDPR"/>
    <property type="match status" value="1"/>
</dbReference>
<dbReference type="InterPro" id="IPR001845">
    <property type="entry name" value="HTH_ArsR_DNA-bd_dom"/>
</dbReference>
<organism evidence="5 6">
    <name type="scientific">Streptococcus equinus</name>
    <name type="common">Streptococcus bovis</name>
    <dbReference type="NCBI Taxonomy" id="1335"/>
    <lineage>
        <taxon>Bacteria</taxon>
        <taxon>Bacillati</taxon>
        <taxon>Bacillota</taxon>
        <taxon>Bacilli</taxon>
        <taxon>Lactobacillales</taxon>
        <taxon>Streptococcaceae</taxon>
        <taxon>Streptococcus</taxon>
    </lineage>
</organism>
<dbReference type="InterPro" id="IPR016943">
    <property type="entry name" value="UCP030050_HTH"/>
</dbReference>
<evidence type="ECO:0000256" key="1">
    <source>
        <dbReference type="ARBA" id="ARBA00023015"/>
    </source>
</evidence>
<name>A0A1H1AMC4_STREI</name>
<keyword evidence="2" id="KW-0238">DNA-binding</keyword>
<dbReference type="InterPro" id="IPR051081">
    <property type="entry name" value="HTH_MetalResp_TranReg"/>
</dbReference>
<gene>
    <name evidence="5" type="ORF">SAMN05216392_1600</name>
</gene>
<dbReference type="PROSITE" id="PS50987">
    <property type="entry name" value="HTH_ARSR_2"/>
    <property type="match status" value="1"/>
</dbReference>
<dbReference type="Pfam" id="PF01022">
    <property type="entry name" value="HTH_5"/>
    <property type="match status" value="1"/>
</dbReference>
<reference evidence="5 6" key="1">
    <citation type="submission" date="2016-10" db="EMBL/GenBank/DDBJ databases">
        <authorList>
            <person name="de Groot N.N."/>
        </authorList>
    </citation>
    <scope>NUCLEOTIDE SEQUENCE [LARGE SCALE GENOMIC DNA]</scope>
    <source>
        <strain evidence="5 6">Sb05</strain>
    </source>
</reference>
<keyword evidence="3" id="KW-0804">Transcription</keyword>
<dbReference type="AlphaFoldDB" id="A0A1H1AMC4"/>
<evidence type="ECO:0000256" key="3">
    <source>
        <dbReference type="ARBA" id="ARBA00023163"/>
    </source>
</evidence>
<dbReference type="Gene3D" id="1.10.10.10">
    <property type="entry name" value="Winged helix-like DNA-binding domain superfamily/Winged helix DNA-binding domain"/>
    <property type="match status" value="1"/>
</dbReference>
<dbReference type="SMART" id="SM00418">
    <property type="entry name" value="HTH_ARSR"/>
    <property type="match status" value="1"/>
</dbReference>
<evidence type="ECO:0000313" key="5">
    <source>
        <dbReference type="EMBL" id="SDQ40875.1"/>
    </source>
</evidence>
<dbReference type="InterPro" id="IPR036390">
    <property type="entry name" value="WH_DNA-bd_sf"/>
</dbReference>
<feature type="domain" description="HTH arsR-type" evidence="4">
    <location>
        <begin position="1"/>
        <end position="95"/>
    </location>
</feature>
<dbReference type="SUPFAM" id="SSF46785">
    <property type="entry name" value="Winged helix' DNA-binding domain"/>
    <property type="match status" value="1"/>
</dbReference>
<dbReference type="PANTHER" id="PTHR33154">
    <property type="entry name" value="TRANSCRIPTIONAL REGULATOR, ARSR FAMILY"/>
    <property type="match status" value="1"/>
</dbReference>
<dbReference type="OrthoDB" id="9781958at2"/>
<dbReference type="GO" id="GO:0003677">
    <property type="term" value="F:DNA binding"/>
    <property type="evidence" value="ECO:0007669"/>
    <property type="project" value="UniProtKB-KW"/>
</dbReference>
<dbReference type="Proteomes" id="UP000182870">
    <property type="component" value="Unassembled WGS sequence"/>
</dbReference>
<dbReference type="InterPro" id="IPR011991">
    <property type="entry name" value="ArsR-like_HTH"/>
</dbReference>
<keyword evidence="1" id="KW-0805">Transcription regulation</keyword>
<sequence>MQLEINSESLPVYEALASKVRLQIIQLLSQKSMNIKEIAEELQLSSAIITQHIKKLEEAQIVKTERIGHQKVVSVGIDHIEINFPKKIFSSYSTVETNIPVGHYTDYSVEPTCGLASKDDFIGPVDEPRYFMVPERMKAQIVWFTQGFLEYQAPNLLKEGDTLKMMEISFEISSEFPFTNNNWPSDITFSLNDYELGSWTSPGDFGDIRGKYTPKWYPDHLNQYGLLKTIRITDLGTNIDGDFLSTLKISDLDTSADTWKFRFEVKKDAKNVGGCTLFGENFGNYKQDIKVKLFYS</sequence>
<evidence type="ECO:0000256" key="2">
    <source>
        <dbReference type="ARBA" id="ARBA00023125"/>
    </source>
</evidence>
<dbReference type="RefSeq" id="WP_074561167.1">
    <property type="nucleotide sequence ID" value="NZ_FNKE01000002.1"/>
</dbReference>
<dbReference type="PIRSF" id="PIRSF030050">
    <property type="entry name" value="UCP030050_HTH"/>
    <property type="match status" value="1"/>
</dbReference>
<evidence type="ECO:0000313" key="6">
    <source>
        <dbReference type="Proteomes" id="UP000182870"/>
    </source>
</evidence>
<proteinExistence type="predicted"/>